<evidence type="ECO:0000313" key="3">
    <source>
        <dbReference type="Proteomes" id="UP000321051"/>
    </source>
</evidence>
<protein>
    <recommendedName>
        <fullName evidence="4">DUF4181 domain-containing protein</fullName>
    </recommendedName>
</protein>
<evidence type="ECO:0008006" key="4">
    <source>
        <dbReference type="Google" id="ProtNLM"/>
    </source>
</evidence>
<dbReference type="Proteomes" id="UP000321051">
    <property type="component" value="Unassembled WGS sequence"/>
</dbReference>
<dbReference type="EMBL" id="BJUN01000020">
    <property type="protein sequence ID" value="GEK59821.1"/>
    <property type="molecule type" value="Genomic_DNA"/>
</dbReference>
<organism evidence="2 3">
    <name type="scientific">Marinococcus halophilus</name>
    <dbReference type="NCBI Taxonomy" id="1371"/>
    <lineage>
        <taxon>Bacteria</taxon>
        <taxon>Bacillati</taxon>
        <taxon>Bacillota</taxon>
        <taxon>Bacilli</taxon>
        <taxon>Bacillales</taxon>
        <taxon>Bacillaceae</taxon>
        <taxon>Marinococcus</taxon>
    </lineage>
</organism>
<comment type="caution">
    <text evidence="2">The sequence shown here is derived from an EMBL/GenBank/DDBJ whole genome shotgun (WGS) entry which is preliminary data.</text>
</comment>
<accession>A0A510YAY4</accession>
<keyword evidence="1" id="KW-1133">Transmembrane helix</keyword>
<gene>
    <name evidence="2" type="ORF">MHA01_27260</name>
</gene>
<sequence length="135" mass="16174">MNEQLWFFVELFSSLLLLAGGMALTMKLTRRWYMKRNGQDRLKNYANETHRNVTRWFTASIAFLTVLPMNLGKWPGYLSLFVIIFPLCSLYLVFGTYQWKKESNNNDDYWCGWWILGGIFEWLMLLIIGRQWLEI</sequence>
<keyword evidence="1" id="KW-0472">Membrane</keyword>
<evidence type="ECO:0000256" key="1">
    <source>
        <dbReference type="SAM" id="Phobius"/>
    </source>
</evidence>
<feature type="transmembrane region" description="Helical" evidence="1">
    <location>
        <begin position="77"/>
        <end position="97"/>
    </location>
</feature>
<keyword evidence="1" id="KW-0812">Transmembrane</keyword>
<dbReference type="AlphaFoldDB" id="A0A510YAY4"/>
<evidence type="ECO:0000313" key="2">
    <source>
        <dbReference type="EMBL" id="GEK59821.1"/>
    </source>
</evidence>
<feature type="transmembrane region" description="Helical" evidence="1">
    <location>
        <begin position="6"/>
        <end position="26"/>
    </location>
</feature>
<proteinExistence type="predicted"/>
<feature type="transmembrane region" description="Helical" evidence="1">
    <location>
        <begin position="109"/>
        <end position="129"/>
    </location>
</feature>
<name>A0A510YAY4_MARHA</name>
<feature type="transmembrane region" description="Helical" evidence="1">
    <location>
        <begin position="53"/>
        <end position="71"/>
    </location>
</feature>
<dbReference type="RefSeq" id="WP_094908871.1">
    <property type="nucleotide sequence ID" value="NZ_BJUN01000020.1"/>
</dbReference>
<keyword evidence="3" id="KW-1185">Reference proteome</keyword>
<dbReference type="OrthoDB" id="2972020at2"/>
<reference evidence="2 3" key="1">
    <citation type="submission" date="2019-07" db="EMBL/GenBank/DDBJ databases">
        <title>Whole genome shotgun sequence of Marinococcus halophilus NBRC 102359.</title>
        <authorList>
            <person name="Hosoyama A."/>
            <person name="Uohara A."/>
            <person name="Ohji S."/>
            <person name="Ichikawa N."/>
        </authorList>
    </citation>
    <scope>NUCLEOTIDE SEQUENCE [LARGE SCALE GENOMIC DNA]</scope>
    <source>
        <strain evidence="2 3">NBRC 102359</strain>
    </source>
</reference>